<protein>
    <recommendedName>
        <fullName evidence="9">TRAP transporter small permease protein</fullName>
    </recommendedName>
</protein>
<reference evidence="11" key="1">
    <citation type="journal article" date="2014" name="Int. J. Syst. Evol. Microbiol.">
        <title>Complete genome sequence of Corynebacterium casei LMG S-19264T (=DSM 44701T), isolated from a smear-ripened cheese.</title>
        <authorList>
            <consortium name="US DOE Joint Genome Institute (JGI-PGF)"/>
            <person name="Walter F."/>
            <person name="Albersmeier A."/>
            <person name="Kalinowski J."/>
            <person name="Ruckert C."/>
        </authorList>
    </citation>
    <scope>NUCLEOTIDE SEQUENCE</scope>
    <source>
        <strain evidence="11">CGMCC 1.12426</strain>
    </source>
</reference>
<comment type="subcellular location">
    <subcellularLocation>
        <location evidence="1 9">Cell inner membrane</location>
        <topology evidence="1 9">Multi-pass membrane protein</topology>
    </subcellularLocation>
</comment>
<evidence type="ECO:0000256" key="8">
    <source>
        <dbReference type="ARBA" id="ARBA00038436"/>
    </source>
</evidence>
<evidence type="ECO:0000256" key="7">
    <source>
        <dbReference type="ARBA" id="ARBA00023136"/>
    </source>
</evidence>
<keyword evidence="6 9" id="KW-1133">Transmembrane helix</keyword>
<evidence type="ECO:0000259" key="10">
    <source>
        <dbReference type="Pfam" id="PF04290"/>
    </source>
</evidence>
<keyword evidence="2 9" id="KW-0813">Transport</keyword>
<keyword evidence="7 9" id="KW-0472">Membrane</keyword>
<dbReference type="Proteomes" id="UP000605148">
    <property type="component" value="Unassembled WGS sequence"/>
</dbReference>
<evidence type="ECO:0000256" key="5">
    <source>
        <dbReference type="ARBA" id="ARBA00022692"/>
    </source>
</evidence>
<dbReference type="PANTHER" id="PTHR35011">
    <property type="entry name" value="2,3-DIKETO-L-GULONATE TRAP TRANSPORTER SMALL PERMEASE PROTEIN YIAM"/>
    <property type="match status" value="1"/>
</dbReference>
<dbReference type="OrthoDB" id="9797534at2"/>
<accession>A0A916TA23</accession>
<feature type="transmembrane region" description="Helical" evidence="9">
    <location>
        <begin position="100"/>
        <end position="122"/>
    </location>
</feature>
<evidence type="ECO:0000313" key="12">
    <source>
        <dbReference type="Proteomes" id="UP000605148"/>
    </source>
</evidence>
<dbReference type="EMBL" id="BMFA01000001">
    <property type="protein sequence ID" value="GGB35993.1"/>
    <property type="molecule type" value="Genomic_DNA"/>
</dbReference>
<evidence type="ECO:0000256" key="9">
    <source>
        <dbReference type="RuleBase" id="RU369079"/>
    </source>
</evidence>
<evidence type="ECO:0000313" key="11">
    <source>
        <dbReference type="EMBL" id="GGB35993.1"/>
    </source>
</evidence>
<keyword evidence="3" id="KW-1003">Cell membrane</keyword>
<feature type="transmembrane region" description="Helical" evidence="9">
    <location>
        <begin position="134"/>
        <end position="158"/>
    </location>
</feature>
<dbReference type="AlphaFoldDB" id="A0A916TA23"/>
<evidence type="ECO:0000256" key="3">
    <source>
        <dbReference type="ARBA" id="ARBA00022475"/>
    </source>
</evidence>
<dbReference type="PANTHER" id="PTHR35011:SF10">
    <property type="entry name" value="TRAP TRANSPORTER SMALL PERMEASE PROTEIN"/>
    <property type="match status" value="1"/>
</dbReference>
<sequence length="185" mass="19087">MRAVLNRLYSGALGLAAICLVMIAALVVAQVSGRIIDGARSALGLDPWGLLVPSLAEFAGFLLVGASFLALAGTLRGGAHIRVSILLQSVPSGIARFLDLWSLLAAFSLTAFFTWQAALLALDSFQFNEVSFGIIPVPLVIPQSVMTAGLLVFTVSLLDDLITVLRGGQASFAPHTGAGAAGGSH</sequence>
<keyword evidence="5 9" id="KW-0812">Transmembrane</keyword>
<keyword evidence="12" id="KW-1185">Reference proteome</keyword>
<comment type="subunit">
    <text evidence="9">The complex comprises the extracytoplasmic solute receptor protein and the two transmembrane proteins.</text>
</comment>
<evidence type="ECO:0000256" key="1">
    <source>
        <dbReference type="ARBA" id="ARBA00004429"/>
    </source>
</evidence>
<evidence type="ECO:0000256" key="4">
    <source>
        <dbReference type="ARBA" id="ARBA00022519"/>
    </source>
</evidence>
<dbReference type="InterPro" id="IPR007387">
    <property type="entry name" value="TRAP_DctQ"/>
</dbReference>
<dbReference type="GO" id="GO:0015740">
    <property type="term" value="P:C4-dicarboxylate transport"/>
    <property type="evidence" value="ECO:0007669"/>
    <property type="project" value="TreeGrafter"/>
</dbReference>
<feature type="domain" description="Tripartite ATP-independent periplasmic transporters DctQ component" evidence="10">
    <location>
        <begin position="55"/>
        <end position="166"/>
    </location>
</feature>
<dbReference type="InterPro" id="IPR055348">
    <property type="entry name" value="DctQ"/>
</dbReference>
<dbReference type="GO" id="GO:0022857">
    <property type="term" value="F:transmembrane transporter activity"/>
    <property type="evidence" value="ECO:0007669"/>
    <property type="project" value="UniProtKB-UniRule"/>
</dbReference>
<evidence type="ECO:0000256" key="2">
    <source>
        <dbReference type="ARBA" id="ARBA00022448"/>
    </source>
</evidence>
<organism evidence="11 12">
    <name type="scientific">Roseibium aquae</name>
    <dbReference type="NCBI Taxonomy" id="1323746"/>
    <lineage>
        <taxon>Bacteria</taxon>
        <taxon>Pseudomonadati</taxon>
        <taxon>Pseudomonadota</taxon>
        <taxon>Alphaproteobacteria</taxon>
        <taxon>Hyphomicrobiales</taxon>
        <taxon>Stappiaceae</taxon>
        <taxon>Roseibium</taxon>
    </lineage>
</organism>
<feature type="transmembrane region" description="Helical" evidence="9">
    <location>
        <begin position="12"/>
        <end position="36"/>
    </location>
</feature>
<dbReference type="Pfam" id="PF04290">
    <property type="entry name" value="DctQ"/>
    <property type="match status" value="1"/>
</dbReference>
<dbReference type="RefSeq" id="WP_150494129.1">
    <property type="nucleotide sequence ID" value="NZ_BMFA01000001.1"/>
</dbReference>
<comment type="caution">
    <text evidence="11">The sequence shown here is derived from an EMBL/GenBank/DDBJ whole genome shotgun (WGS) entry which is preliminary data.</text>
</comment>
<reference evidence="11" key="2">
    <citation type="submission" date="2020-09" db="EMBL/GenBank/DDBJ databases">
        <authorList>
            <person name="Sun Q."/>
            <person name="Zhou Y."/>
        </authorList>
    </citation>
    <scope>NUCLEOTIDE SEQUENCE</scope>
    <source>
        <strain evidence="11">CGMCC 1.12426</strain>
    </source>
</reference>
<comment type="similarity">
    <text evidence="8 9">Belongs to the TRAP transporter small permease family.</text>
</comment>
<name>A0A916TA23_9HYPH</name>
<comment type="function">
    <text evidence="9">Part of the tripartite ATP-independent periplasmic (TRAP) transport system.</text>
</comment>
<keyword evidence="4 9" id="KW-0997">Cell inner membrane</keyword>
<dbReference type="GO" id="GO:0005886">
    <property type="term" value="C:plasma membrane"/>
    <property type="evidence" value="ECO:0007669"/>
    <property type="project" value="UniProtKB-SubCell"/>
</dbReference>
<feature type="transmembrane region" description="Helical" evidence="9">
    <location>
        <begin position="56"/>
        <end position="79"/>
    </location>
</feature>
<gene>
    <name evidence="11" type="ORF">GCM10011316_05170</name>
</gene>
<evidence type="ECO:0000256" key="6">
    <source>
        <dbReference type="ARBA" id="ARBA00022989"/>
    </source>
</evidence>
<proteinExistence type="inferred from homology"/>